<evidence type="ECO:0000313" key="2">
    <source>
        <dbReference type="EMBL" id="SFG47011.1"/>
    </source>
</evidence>
<dbReference type="InterPro" id="IPR036291">
    <property type="entry name" value="NAD(P)-bd_dom_sf"/>
</dbReference>
<dbReference type="FunFam" id="3.40.50.720:FF:000311">
    <property type="entry name" value="Ornithine cyclodeaminase"/>
    <property type="match status" value="1"/>
</dbReference>
<dbReference type="RefSeq" id="WP_092040983.1">
    <property type="nucleotide sequence ID" value="NZ_FOOK01000037.1"/>
</dbReference>
<dbReference type="GO" id="GO:0016491">
    <property type="term" value="F:oxidoreductase activity"/>
    <property type="evidence" value="ECO:0007669"/>
    <property type="project" value="UniProtKB-ARBA"/>
</dbReference>
<organism evidence="2 3">
    <name type="scientific">Planifilum fulgidum</name>
    <dbReference type="NCBI Taxonomy" id="201973"/>
    <lineage>
        <taxon>Bacteria</taxon>
        <taxon>Bacillati</taxon>
        <taxon>Bacillota</taxon>
        <taxon>Bacilli</taxon>
        <taxon>Bacillales</taxon>
        <taxon>Thermoactinomycetaceae</taxon>
        <taxon>Planifilum</taxon>
    </lineage>
</organism>
<protein>
    <submittedName>
        <fullName evidence="2">Ornithine cyclodeaminase</fullName>
    </submittedName>
</protein>
<keyword evidence="3" id="KW-1185">Reference proteome</keyword>
<dbReference type="GO" id="GO:0019752">
    <property type="term" value="P:carboxylic acid metabolic process"/>
    <property type="evidence" value="ECO:0007669"/>
    <property type="project" value="UniProtKB-ARBA"/>
</dbReference>
<comment type="similarity">
    <text evidence="1">Belongs to the ornithine cyclodeaminase/mu-crystallin family.</text>
</comment>
<dbReference type="PANTHER" id="PTHR13812:SF19">
    <property type="entry name" value="KETIMINE REDUCTASE MU-CRYSTALLIN"/>
    <property type="match status" value="1"/>
</dbReference>
<dbReference type="OrthoDB" id="9792005at2"/>
<dbReference type="Gene3D" id="3.40.50.720">
    <property type="entry name" value="NAD(P)-binding Rossmann-like Domain"/>
    <property type="match status" value="1"/>
</dbReference>
<dbReference type="EMBL" id="FOOK01000037">
    <property type="protein sequence ID" value="SFG47011.1"/>
    <property type="molecule type" value="Genomic_DNA"/>
</dbReference>
<reference evidence="2 3" key="1">
    <citation type="submission" date="2016-10" db="EMBL/GenBank/DDBJ databases">
        <authorList>
            <person name="de Groot N.N."/>
        </authorList>
    </citation>
    <scope>NUCLEOTIDE SEQUENCE [LARGE SCALE GENOMIC DNA]</scope>
    <source>
        <strain evidence="2 3">DSM 44945</strain>
    </source>
</reference>
<dbReference type="Proteomes" id="UP000198661">
    <property type="component" value="Unassembled WGS sequence"/>
</dbReference>
<dbReference type="AlphaFoldDB" id="A0A1I2SAN1"/>
<dbReference type="PANTHER" id="PTHR13812">
    <property type="entry name" value="KETIMINE REDUCTASE MU-CRYSTALLIN"/>
    <property type="match status" value="1"/>
</dbReference>
<dbReference type="GO" id="GO:0005737">
    <property type="term" value="C:cytoplasm"/>
    <property type="evidence" value="ECO:0007669"/>
    <property type="project" value="TreeGrafter"/>
</dbReference>
<sequence length="329" mass="35898">MLVLSKRDIRALYSMKDCLKDVEEAFRAHQEGKTVTPVRIALSAGTGEAATLYMPSFVEPARSMGIKIVSVFPDNPKRGRPAIQGITLLTDAENGEHLALMDATYLTVLRTGAISGVAAKYLARDDARVCALLGAGAQAIGQIQAVMEVRNLAEIRLWNRTREKAEHLAKTIRETRPDWTGTVAVFDRPEQTVRGADIILCATRSTQPLFDGRQIPPGTHVSAIGAYLPHMREVDAALLNRSSKVVVDTREGAMHEAGDLLIPMEAGEWQAEKLYGELGEIVAGNKPGRERPEEITVFKSVGVAFLDTAVAKSVYEKARRLNRGTAIDL</sequence>
<dbReference type="STRING" id="201973.SAMN04488025_13710"/>
<evidence type="ECO:0000256" key="1">
    <source>
        <dbReference type="ARBA" id="ARBA00008903"/>
    </source>
</evidence>
<gene>
    <name evidence="2" type="ORF">SAMN04488025_13710</name>
</gene>
<name>A0A1I2SAN1_9BACL</name>
<dbReference type="InterPro" id="IPR023401">
    <property type="entry name" value="ODC_N"/>
</dbReference>
<dbReference type="Gene3D" id="3.30.1780.10">
    <property type="entry name" value="ornithine cyclodeaminase, domain 1"/>
    <property type="match status" value="1"/>
</dbReference>
<dbReference type="PIRSF" id="PIRSF001439">
    <property type="entry name" value="CryM"/>
    <property type="match status" value="1"/>
</dbReference>
<accession>A0A1I2SAN1</accession>
<dbReference type="Pfam" id="PF02423">
    <property type="entry name" value="OCD_Mu_crystall"/>
    <property type="match status" value="1"/>
</dbReference>
<dbReference type="SUPFAM" id="SSF51735">
    <property type="entry name" value="NAD(P)-binding Rossmann-fold domains"/>
    <property type="match status" value="1"/>
</dbReference>
<evidence type="ECO:0000313" key="3">
    <source>
        <dbReference type="Proteomes" id="UP000198661"/>
    </source>
</evidence>
<dbReference type="InterPro" id="IPR003462">
    <property type="entry name" value="ODC_Mu_crystall"/>
</dbReference>
<proteinExistence type="inferred from homology"/>